<name>A0AAV8W7K6_9CUCU</name>
<dbReference type="SMART" id="SM00256">
    <property type="entry name" value="FBOX"/>
    <property type="match status" value="2"/>
</dbReference>
<dbReference type="SUPFAM" id="SSF49785">
    <property type="entry name" value="Galactose-binding domain-like"/>
    <property type="match status" value="2"/>
</dbReference>
<dbReference type="EMBL" id="JANEYG010000008">
    <property type="protein sequence ID" value="KAJ8922010.1"/>
    <property type="molecule type" value="Genomic_DNA"/>
</dbReference>
<dbReference type="InterPro" id="IPR039752">
    <property type="entry name" value="F-box_only"/>
</dbReference>
<dbReference type="SUPFAM" id="SSF81383">
    <property type="entry name" value="F-box domain"/>
    <property type="match status" value="2"/>
</dbReference>
<dbReference type="PROSITE" id="PS51114">
    <property type="entry name" value="FBA"/>
    <property type="match status" value="2"/>
</dbReference>
<dbReference type="Gene3D" id="2.60.120.260">
    <property type="entry name" value="Galactose-binding domain-like"/>
    <property type="match status" value="2"/>
</dbReference>
<dbReference type="GO" id="GO:0019005">
    <property type="term" value="C:SCF ubiquitin ligase complex"/>
    <property type="evidence" value="ECO:0007669"/>
    <property type="project" value="TreeGrafter"/>
</dbReference>
<dbReference type="GO" id="GO:0005737">
    <property type="term" value="C:cytoplasm"/>
    <property type="evidence" value="ECO:0007669"/>
    <property type="project" value="UniProtKB-ARBA"/>
</dbReference>
<dbReference type="FunFam" id="2.60.120.260:FF:000012">
    <property type="entry name" value="F-box only protein 2"/>
    <property type="match status" value="2"/>
</dbReference>
<feature type="compositionally biased region" description="Low complexity" evidence="1">
    <location>
        <begin position="7"/>
        <end position="17"/>
    </location>
</feature>
<dbReference type="PROSITE" id="PS50181">
    <property type="entry name" value="FBOX"/>
    <property type="match status" value="2"/>
</dbReference>
<dbReference type="Pfam" id="PF04300">
    <property type="entry name" value="FBA"/>
    <property type="match status" value="2"/>
</dbReference>
<dbReference type="InterPro" id="IPR007397">
    <property type="entry name" value="F-box-assoc_dom"/>
</dbReference>
<evidence type="ECO:0000259" key="2">
    <source>
        <dbReference type="PROSITE" id="PS50181"/>
    </source>
</evidence>
<dbReference type="PANTHER" id="PTHR12125:SF5">
    <property type="entry name" value="F-BOX DOMAIN-CONTAINING PROTEIN"/>
    <property type="match status" value="1"/>
</dbReference>
<evidence type="ECO:0000256" key="1">
    <source>
        <dbReference type="SAM" id="MobiDB-lite"/>
    </source>
</evidence>
<feature type="domain" description="FBA" evidence="3">
    <location>
        <begin position="110"/>
        <end position="312"/>
    </location>
</feature>
<feature type="region of interest" description="Disordered" evidence="1">
    <location>
        <begin position="1"/>
        <end position="22"/>
    </location>
</feature>
<evidence type="ECO:0000313" key="4">
    <source>
        <dbReference type="EMBL" id="KAJ8922010.1"/>
    </source>
</evidence>
<dbReference type="InterPro" id="IPR001810">
    <property type="entry name" value="F-box_dom"/>
</dbReference>
<proteinExistence type="predicted"/>
<dbReference type="Pfam" id="PF12937">
    <property type="entry name" value="F-box-like"/>
    <property type="match status" value="2"/>
</dbReference>
<organism evidence="4 5">
    <name type="scientific">Exocentrus adspersus</name>
    <dbReference type="NCBI Taxonomy" id="1586481"/>
    <lineage>
        <taxon>Eukaryota</taxon>
        <taxon>Metazoa</taxon>
        <taxon>Ecdysozoa</taxon>
        <taxon>Arthropoda</taxon>
        <taxon>Hexapoda</taxon>
        <taxon>Insecta</taxon>
        <taxon>Pterygota</taxon>
        <taxon>Neoptera</taxon>
        <taxon>Endopterygota</taxon>
        <taxon>Coleoptera</taxon>
        <taxon>Polyphaga</taxon>
        <taxon>Cucujiformia</taxon>
        <taxon>Chrysomeloidea</taxon>
        <taxon>Cerambycidae</taxon>
        <taxon>Lamiinae</taxon>
        <taxon>Acanthocinini</taxon>
        <taxon>Exocentrus</taxon>
    </lineage>
</organism>
<dbReference type="AlphaFoldDB" id="A0AAV8W7K6"/>
<feature type="domain" description="F-box" evidence="2">
    <location>
        <begin position="383"/>
        <end position="429"/>
    </location>
</feature>
<sequence>MGNAMLSQQRGQSSQSGYKSNTNYTPVKEFQFMEPFEEVSTNGLCLNNIYLPEEVVADILSYIPLDNVLNLTLVCKKWCNIIKSENFWRDVYNRKRYPHKAKKLPWYVFYSYFTTNNFDNLIKNGNGEEQYKHWKILKNFGDEFKIEDPPAGANPLPAGVPEFHGHTSCFATSFYECSKIQEISLVNKRLLRYIMYKFGPHIYASEWVAGRFDCGCLYKMVLKGYKDNYDVLAQLNPYIEDVDEITSPDFMLATTMEVEQWQGRKWEKVELLVDQYSPDVLVLVFGHEGHDTQFWKGHYGSKMAGAVVRFVFDSIQPLEQDQGATSGQVFDSIEIDSRVGNAMLSQQQGQLSQSGYKSNTNYTPVKEFQFMEPFEEVSTNGLCLNNIYLPEEVVADILSYIPLDNVLNLTLICKKWCNIIKSENFWRDVYNRKRYPHKAKKLPWYVFYSYFTTNNFDNLIKNGNGEEQYKHWKILMNFGHGSKIEDPPAGVDPLPAGVPEFHGHTSCFANSFEDCSKIQEISLANKRLLRYIMYKFGPHIYASEWVAAKFDCGCLYKMVFKGYKNNYDVLAQVNPYFEDVDGFIRPDFKLATTMEMEQWQGRKWEKVELLVDQYSPDVYVLVFRHEGHETQVWKGDYGSKMAGAVVRFVFDSIQPLEQGQSATSGQV</sequence>
<dbReference type="InterPro" id="IPR036047">
    <property type="entry name" value="F-box-like_dom_sf"/>
</dbReference>
<dbReference type="Proteomes" id="UP001159042">
    <property type="component" value="Unassembled WGS sequence"/>
</dbReference>
<dbReference type="PANTHER" id="PTHR12125">
    <property type="entry name" value="F-BOX ONLY PROTEIN 6-LIKE PROTEIN"/>
    <property type="match status" value="1"/>
</dbReference>
<dbReference type="GO" id="GO:0061630">
    <property type="term" value="F:ubiquitin protein ligase activity"/>
    <property type="evidence" value="ECO:0007669"/>
    <property type="project" value="TreeGrafter"/>
</dbReference>
<keyword evidence="5" id="KW-1185">Reference proteome</keyword>
<accession>A0AAV8W7K6</accession>
<evidence type="ECO:0000313" key="5">
    <source>
        <dbReference type="Proteomes" id="UP001159042"/>
    </source>
</evidence>
<dbReference type="GO" id="GO:0006516">
    <property type="term" value="P:glycoprotein catabolic process"/>
    <property type="evidence" value="ECO:0007669"/>
    <property type="project" value="TreeGrafter"/>
</dbReference>
<feature type="domain" description="FBA" evidence="3">
    <location>
        <begin position="448"/>
        <end position="650"/>
    </location>
</feature>
<dbReference type="GO" id="GO:0031146">
    <property type="term" value="P:SCF-dependent proteasomal ubiquitin-dependent protein catabolic process"/>
    <property type="evidence" value="ECO:0007669"/>
    <property type="project" value="TreeGrafter"/>
</dbReference>
<dbReference type="SMART" id="SM01198">
    <property type="entry name" value="FBA"/>
    <property type="match status" value="2"/>
</dbReference>
<dbReference type="GO" id="GO:0036503">
    <property type="term" value="P:ERAD pathway"/>
    <property type="evidence" value="ECO:0007669"/>
    <property type="project" value="TreeGrafter"/>
</dbReference>
<protein>
    <submittedName>
        <fullName evidence="4">Uncharacterized protein</fullName>
    </submittedName>
</protein>
<evidence type="ECO:0000259" key="3">
    <source>
        <dbReference type="PROSITE" id="PS51114"/>
    </source>
</evidence>
<reference evidence="4 5" key="1">
    <citation type="journal article" date="2023" name="Insect Mol. Biol.">
        <title>Genome sequencing provides insights into the evolution of gene families encoding plant cell wall-degrading enzymes in longhorned beetles.</title>
        <authorList>
            <person name="Shin N.R."/>
            <person name="Okamura Y."/>
            <person name="Kirsch R."/>
            <person name="Pauchet Y."/>
        </authorList>
    </citation>
    <scope>NUCLEOTIDE SEQUENCE [LARGE SCALE GENOMIC DNA]</scope>
    <source>
        <strain evidence="4">EAD_L_NR</strain>
    </source>
</reference>
<dbReference type="Gene3D" id="1.20.1280.50">
    <property type="match status" value="2"/>
</dbReference>
<gene>
    <name evidence="4" type="ORF">NQ315_008649</name>
</gene>
<dbReference type="InterPro" id="IPR008979">
    <property type="entry name" value="Galactose-bd-like_sf"/>
</dbReference>
<comment type="caution">
    <text evidence="4">The sequence shown here is derived from an EMBL/GenBank/DDBJ whole genome shotgun (WGS) entry which is preliminary data.</text>
</comment>
<feature type="domain" description="F-box" evidence="2">
    <location>
        <begin position="45"/>
        <end position="91"/>
    </location>
</feature>